<proteinExistence type="predicted"/>
<dbReference type="Proteomes" id="UP000078200">
    <property type="component" value="Unassembled WGS sequence"/>
</dbReference>
<dbReference type="AlphaFoldDB" id="A0A1A9UT37"/>
<evidence type="ECO:0000313" key="2">
    <source>
        <dbReference type="Proteomes" id="UP000078200"/>
    </source>
</evidence>
<organism evidence="1 2">
    <name type="scientific">Glossina austeni</name>
    <name type="common">Savannah tsetse fly</name>
    <dbReference type="NCBI Taxonomy" id="7395"/>
    <lineage>
        <taxon>Eukaryota</taxon>
        <taxon>Metazoa</taxon>
        <taxon>Ecdysozoa</taxon>
        <taxon>Arthropoda</taxon>
        <taxon>Hexapoda</taxon>
        <taxon>Insecta</taxon>
        <taxon>Pterygota</taxon>
        <taxon>Neoptera</taxon>
        <taxon>Endopterygota</taxon>
        <taxon>Diptera</taxon>
        <taxon>Brachycera</taxon>
        <taxon>Muscomorpha</taxon>
        <taxon>Hippoboscoidea</taxon>
        <taxon>Glossinidae</taxon>
        <taxon>Glossina</taxon>
    </lineage>
</organism>
<protein>
    <submittedName>
        <fullName evidence="1">Uncharacterized protein</fullName>
    </submittedName>
</protein>
<accession>A0A1A9UT37</accession>
<sequence>MDWNEFALRYPDKVQISKTRRKNATFFYSNKKLYKYPKNSFTQQSYSVSCDEAANKLDERSRPGDAALYMYLYKYCYIFLFFPSTPVASHCVYGLLYETLNESTNFASEVTAKSHP</sequence>
<reference evidence="1" key="1">
    <citation type="submission" date="2020-05" db="UniProtKB">
        <authorList>
            <consortium name="EnsemblMetazoa"/>
        </authorList>
    </citation>
    <scope>IDENTIFICATION</scope>
    <source>
        <strain evidence="1">TTRI</strain>
    </source>
</reference>
<name>A0A1A9UT37_GLOAU</name>
<keyword evidence="2" id="KW-1185">Reference proteome</keyword>
<dbReference type="VEuPathDB" id="VectorBase:GAUT014456"/>
<dbReference type="EnsemblMetazoa" id="GAUT014456-RA">
    <property type="protein sequence ID" value="GAUT014456-PA"/>
    <property type="gene ID" value="GAUT014456"/>
</dbReference>
<evidence type="ECO:0000313" key="1">
    <source>
        <dbReference type="EnsemblMetazoa" id="GAUT014456-PA"/>
    </source>
</evidence>